<dbReference type="PANTHER" id="PTHR19134">
    <property type="entry name" value="RECEPTOR-TYPE TYROSINE-PROTEIN PHOSPHATASE"/>
    <property type="match status" value="1"/>
</dbReference>
<dbReference type="SMART" id="SM00194">
    <property type="entry name" value="PTPc"/>
    <property type="match status" value="1"/>
</dbReference>
<dbReference type="Proteomes" id="UP001055439">
    <property type="component" value="Chromosome 6"/>
</dbReference>
<protein>
    <submittedName>
        <fullName evidence="3">PTPc</fullName>
    </submittedName>
</protein>
<dbReference type="OrthoDB" id="10253954at2759"/>
<dbReference type="InterPro" id="IPR029021">
    <property type="entry name" value="Prot-tyrosine_phosphatase-like"/>
</dbReference>
<dbReference type="EMBL" id="CP097508">
    <property type="protein sequence ID" value="URE11692.1"/>
    <property type="molecule type" value="Genomic_DNA"/>
</dbReference>
<name>A0A9E7KBJ9_9LILI</name>
<feature type="domain" description="Tyrosine-protein phosphatase" evidence="2">
    <location>
        <begin position="100"/>
        <end position="309"/>
    </location>
</feature>
<feature type="region of interest" description="Disordered" evidence="1">
    <location>
        <begin position="24"/>
        <end position="64"/>
    </location>
</feature>
<dbReference type="Pfam" id="PF00102">
    <property type="entry name" value="Y_phosphatase"/>
    <property type="match status" value="1"/>
</dbReference>
<dbReference type="InterPro" id="IPR003595">
    <property type="entry name" value="Tyr_Pase_cat"/>
</dbReference>
<feature type="compositionally biased region" description="Pro residues" evidence="1">
    <location>
        <begin position="51"/>
        <end position="60"/>
    </location>
</feature>
<reference evidence="3" key="1">
    <citation type="submission" date="2022-05" db="EMBL/GenBank/DDBJ databases">
        <title>The Musa troglodytarum L. genome provides insights into the mechanism of non-climacteric behaviour and enrichment of carotenoids.</title>
        <authorList>
            <person name="Wang J."/>
        </authorList>
    </citation>
    <scope>NUCLEOTIDE SEQUENCE</scope>
    <source>
        <tissue evidence="3">Leaf</tissue>
    </source>
</reference>
<evidence type="ECO:0000313" key="3">
    <source>
        <dbReference type="EMBL" id="URE11692.1"/>
    </source>
</evidence>
<proteinExistence type="predicted"/>
<evidence type="ECO:0000313" key="4">
    <source>
        <dbReference type="Proteomes" id="UP001055439"/>
    </source>
</evidence>
<dbReference type="SUPFAM" id="SSF52799">
    <property type="entry name" value="(Phosphotyrosine protein) phosphatases II"/>
    <property type="match status" value="1"/>
</dbReference>
<dbReference type="InterPro" id="IPR050348">
    <property type="entry name" value="Protein-Tyr_Phosphatase"/>
</dbReference>
<dbReference type="GO" id="GO:0004725">
    <property type="term" value="F:protein tyrosine phosphatase activity"/>
    <property type="evidence" value="ECO:0007669"/>
    <property type="project" value="InterPro"/>
</dbReference>
<gene>
    <name evidence="3" type="ORF">MUK42_23204</name>
</gene>
<dbReference type="Gene3D" id="3.90.190.10">
    <property type="entry name" value="Protein tyrosine phosphatase superfamily"/>
    <property type="match status" value="1"/>
</dbReference>
<accession>A0A9E7KBJ9</accession>
<dbReference type="InterPro" id="IPR000242">
    <property type="entry name" value="PTP_cat"/>
</dbReference>
<evidence type="ECO:0000256" key="1">
    <source>
        <dbReference type="SAM" id="MobiDB-lite"/>
    </source>
</evidence>
<keyword evidence="4" id="KW-1185">Reference proteome</keyword>
<dbReference type="PROSITE" id="PS50055">
    <property type="entry name" value="TYR_PHOSPHATASE_PTP"/>
    <property type="match status" value="1"/>
</dbReference>
<dbReference type="AlphaFoldDB" id="A0A9E7KBJ9"/>
<evidence type="ECO:0000259" key="2">
    <source>
        <dbReference type="PROSITE" id="PS50055"/>
    </source>
</evidence>
<organism evidence="3 4">
    <name type="scientific">Musa troglodytarum</name>
    <name type="common">fe'i banana</name>
    <dbReference type="NCBI Taxonomy" id="320322"/>
    <lineage>
        <taxon>Eukaryota</taxon>
        <taxon>Viridiplantae</taxon>
        <taxon>Streptophyta</taxon>
        <taxon>Embryophyta</taxon>
        <taxon>Tracheophyta</taxon>
        <taxon>Spermatophyta</taxon>
        <taxon>Magnoliopsida</taxon>
        <taxon>Liliopsida</taxon>
        <taxon>Zingiberales</taxon>
        <taxon>Musaceae</taxon>
        <taxon>Musa</taxon>
    </lineage>
</organism>
<sequence>MKITPSYVADSLLRSHLLGLPQRKRLRSDGKLHRPLLRGSRTDDGYRLRPRPPPPPPPLQPRRSLLSAPFRHRRSSGEQLKYCSEALDFFKEKLRTPARIAQEFHRLQEMRPTMDEIVRKCSVALRDANLDKNRYTDILPFDNNRIVLNSTRDSTPLRNNYINASLIGLASGEKVSQFIATQGPLPETFEDFWEMVFVYRCPAIVMLTRVDNHRMMRKCANYFQAQNGLREFGKISIETKYTTTSDSSLVLRCLEVKHKELVKPALSVLHIQYPEWPDHGVPEDTASVREIFEMTHHLPPEIGPIVVHCRVQKAECEICKKNCRIEQYFFCYAAIVDELEELLSRSSH</sequence>
<dbReference type="PANTHER" id="PTHR19134:SF449">
    <property type="entry name" value="TYROSINE-PROTEIN PHOSPHATASE 1"/>
    <property type="match status" value="1"/>
</dbReference>
<dbReference type="SMART" id="SM00404">
    <property type="entry name" value="PTPc_motif"/>
    <property type="match status" value="1"/>
</dbReference>
<dbReference type="PRINTS" id="PR00700">
    <property type="entry name" value="PRTYPHPHTASE"/>
</dbReference>